<name>A0ABD0YUF6_9HEMI</name>
<dbReference type="AlphaFoldDB" id="A0ABD0YUF6"/>
<organism evidence="2 3">
    <name type="scientific">Ranatra chinensis</name>
    <dbReference type="NCBI Taxonomy" id="642074"/>
    <lineage>
        <taxon>Eukaryota</taxon>
        <taxon>Metazoa</taxon>
        <taxon>Ecdysozoa</taxon>
        <taxon>Arthropoda</taxon>
        <taxon>Hexapoda</taxon>
        <taxon>Insecta</taxon>
        <taxon>Pterygota</taxon>
        <taxon>Neoptera</taxon>
        <taxon>Paraneoptera</taxon>
        <taxon>Hemiptera</taxon>
        <taxon>Heteroptera</taxon>
        <taxon>Panheteroptera</taxon>
        <taxon>Nepomorpha</taxon>
        <taxon>Nepidae</taxon>
        <taxon>Ranatrinae</taxon>
        <taxon>Ranatra</taxon>
    </lineage>
</organism>
<evidence type="ECO:0000313" key="2">
    <source>
        <dbReference type="EMBL" id="KAL1139605.1"/>
    </source>
</evidence>
<reference evidence="2 3" key="1">
    <citation type="submission" date="2024-07" db="EMBL/GenBank/DDBJ databases">
        <title>Chromosome-level genome assembly of the water stick insect Ranatra chinensis (Heteroptera: Nepidae).</title>
        <authorList>
            <person name="Liu X."/>
        </authorList>
    </citation>
    <scope>NUCLEOTIDE SEQUENCE [LARGE SCALE GENOMIC DNA]</scope>
    <source>
        <strain evidence="2">Cailab_2021Rc</strain>
        <tissue evidence="2">Muscle</tissue>
    </source>
</reference>
<feature type="compositionally biased region" description="Basic residues" evidence="1">
    <location>
        <begin position="1"/>
        <end position="12"/>
    </location>
</feature>
<evidence type="ECO:0000313" key="3">
    <source>
        <dbReference type="Proteomes" id="UP001558652"/>
    </source>
</evidence>
<gene>
    <name evidence="2" type="ORF">AAG570_006587</name>
</gene>
<comment type="caution">
    <text evidence="2">The sequence shown here is derived from an EMBL/GenBank/DDBJ whole genome shotgun (WGS) entry which is preliminary data.</text>
</comment>
<dbReference type="EMBL" id="JBFDAA010000002">
    <property type="protein sequence ID" value="KAL1139605.1"/>
    <property type="molecule type" value="Genomic_DNA"/>
</dbReference>
<sequence length="113" mass="12517">MASKRRNMFHKNKTQETTEKGGPTRYHSVGVRISDVEDMRGLALSILALVSMAPVSESIISFRWSFKRSADVSEDAHLSTSLKAEEGVQAPKHVLPEEAGDSGNRYVQFPTLL</sequence>
<dbReference type="Proteomes" id="UP001558652">
    <property type="component" value="Unassembled WGS sequence"/>
</dbReference>
<keyword evidence="3" id="KW-1185">Reference proteome</keyword>
<protein>
    <submittedName>
        <fullName evidence="2">Uncharacterized protein</fullName>
    </submittedName>
</protein>
<proteinExistence type="predicted"/>
<accession>A0ABD0YUF6</accession>
<evidence type="ECO:0000256" key="1">
    <source>
        <dbReference type="SAM" id="MobiDB-lite"/>
    </source>
</evidence>
<feature type="region of interest" description="Disordered" evidence="1">
    <location>
        <begin position="1"/>
        <end position="26"/>
    </location>
</feature>